<dbReference type="Proteomes" id="UP001596977">
    <property type="component" value="Unassembled WGS sequence"/>
</dbReference>
<dbReference type="Gene3D" id="3.40.50.1820">
    <property type="entry name" value="alpha/beta hydrolase"/>
    <property type="match status" value="1"/>
</dbReference>
<dbReference type="EMBL" id="JBHTJG010000003">
    <property type="protein sequence ID" value="MFD0946431.1"/>
    <property type="molecule type" value="Genomic_DNA"/>
</dbReference>
<feature type="domain" description="AB hydrolase-1" evidence="1">
    <location>
        <begin position="51"/>
        <end position="181"/>
    </location>
</feature>
<dbReference type="SUPFAM" id="SSF53474">
    <property type="entry name" value="alpha/beta-Hydrolases"/>
    <property type="match status" value="1"/>
</dbReference>
<evidence type="ECO:0000313" key="3">
    <source>
        <dbReference type="Proteomes" id="UP001596977"/>
    </source>
</evidence>
<evidence type="ECO:0000259" key="1">
    <source>
        <dbReference type="Pfam" id="PF00561"/>
    </source>
</evidence>
<keyword evidence="2" id="KW-0378">Hydrolase</keyword>
<organism evidence="2 3">
    <name type="scientific">Sphingomonas canadensis</name>
    <dbReference type="NCBI Taxonomy" id="1219257"/>
    <lineage>
        <taxon>Bacteria</taxon>
        <taxon>Pseudomonadati</taxon>
        <taxon>Pseudomonadota</taxon>
        <taxon>Alphaproteobacteria</taxon>
        <taxon>Sphingomonadales</taxon>
        <taxon>Sphingomonadaceae</taxon>
        <taxon>Sphingomonas</taxon>
    </lineage>
</organism>
<proteinExistence type="predicted"/>
<dbReference type="InterPro" id="IPR000073">
    <property type="entry name" value="AB_hydrolase_1"/>
</dbReference>
<evidence type="ECO:0000313" key="2">
    <source>
        <dbReference type="EMBL" id="MFD0946431.1"/>
    </source>
</evidence>
<dbReference type="PRINTS" id="PR00111">
    <property type="entry name" value="ABHYDROLASE"/>
</dbReference>
<dbReference type="GO" id="GO:0016787">
    <property type="term" value="F:hydrolase activity"/>
    <property type="evidence" value="ECO:0007669"/>
    <property type="project" value="UniProtKB-KW"/>
</dbReference>
<comment type="caution">
    <text evidence="2">The sequence shown here is derived from an EMBL/GenBank/DDBJ whole genome shotgun (WGS) entry which is preliminary data.</text>
</comment>
<dbReference type="InterPro" id="IPR029058">
    <property type="entry name" value="AB_hydrolase_fold"/>
</dbReference>
<protein>
    <submittedName>
        <fullName evidence="2">Alpha/beta fold hydrolase</fullName>
    </submittedName>
</protein>
<keyword evidence="3" id="KW-1185">Reference proteome</keyword>
<dbReference type="InterPro" id="IPR050266">
    <property type="entry name" value="AB_hydrolase_sf"/>
</dbReference>
<reference evidence="3" key="1">
    <citation type="journal article" date="2019" name="Int. J. Syst. Evol. Microbiol.">
        <title>The Global Catalogue of Microorganisms (GCM) 10K type strain sequencing project: providing services to taxonomists for standard genome sequencing and annotation.</title>
        <authorList>
            <consortium name="The Broad Institute Genomics Platform"/>
            <consortium name="The Broad Institute Genome Sequencing Center for Infectious Disease"/>
            <person name="Wu L."/>
            <person name="Ma J."/>
        </authorList>
    </citation>
    <scope>NUCLEOTIDE SEQUENCE [LARGE SCALE GENOMIC DNA]</scope>
    <source>
        <strain evidence="3">CCUG 62982</strain>
    </source>
</reference>
<gene>
    <name evidence="2" type="ORF">ACFQ1E_08790</name>
</gene>
<accession>A0ABW3H9T5</accession>
<sequence>MPPQETPPPAFAPAPASDPSPLWRTLYPGFRNERIATSGAEINLVAGGSGPPLLMLHGAPDSLITWHRIANDLARDHTVVLADLRGYGDSSKPDGGPDHSAYSKRPMALDGVEVMAALGFDRFAVVGHDRGARVARRMALDHPEKVAKLAVLDIVPEHYLYSHVTLGFVRGYWHWFSFLRAAPVPEEEVLARYTAAAAKAEGEIAREAYRHRVNPAMIHAMCEDYRASASVDLVLDHQDIAAGRKIGCPLLALWAAKGLYPRLFDDVLGIWRDEGTDVRGRALPDASHNLQESDPEGTLRELRAFLAE</sequence>
<dbReference type="Pfam" id="PF00561">
    <property type="entry name" value="Abhydrolase_1"/>
    <property type="match status" value="1"/>
</dbReference>
<dbReference type="RefSeq" id="WP_264943800.1">
    <property type="nucleotide sequence ID" value="NZ_JAPDRA010000003.1"/>
</dbReference>
<dbReference type="PANTHER" id="PTHR43798">
    <property type="entry name" value="MONOACYLGLYCEROL LIPASE"/>
    <property type="match status" value="1"/>
</dbReference>
<name>A0ABW3H9T5_9SPHN</name>